<dbReference type="AlphaFoldDB" id="A0AAD2FZE7"/>
<comment type="caution">
    <text evidence="3">The sequence shown here is derived from an EMBL/GenBank/DDBJ whole genome shotgun (WGS) entry which is preliminary data.</text>
</comment>
<feature type="compositionally biased region" description="Basic and acidic residues" evidence="1">
    <location>
        <begin position="28"/>
        <end position="40"/>
    </location>
</feature>
<feature type="chain" id="PRO_5042237797" evidence="2">
    <location>
        <begin position="20"/>
        <end position="852"/>
    </location>
</feature>
<keyword evidence="2" id="KW-0732">Signal</keyword>
<dbReference type="EMBL" id="CAKOGP040001947">
    <property type="protein sequence ID" value="CAJ1957652.1"/>
    <property type="molecule type" value="Genomic_DNA"/>
</dbReference>
<evidence type="ECO:0000256" key="2">
    <source>
        <dbReference type="SAM" id="SignalP"/>
    </source>
</evidence>
<evidence type="ECO:0000313" key="4">
    <source>
        <dbReference type="Proteomes" id="UP001295423"/>
    </source>
</evidence>
<protein>
    <submittedName>
        <fullName evidence="3">Uncharacterized protein</fullName>
    </submittedName>
</protein>
<feature type="compositionally biased region" description="Basic and acidic residues" evidence="1">
    <location>
        <begin position="48"/>
        <end position="96"/>
    </location>
</feature>
<name>A0AAD2FZE7_9STRA</name>
<gene>
    <name evidence="3" type="ORF">CYCCA115_LOCUS16817</name>
</gene>
<feature type="region of interest" description="Disordered" evidence="1">
    <location>
        <begin position="27"/>
        <end position="97"/>
    </location>
</feature>
<sequence length="852" mass="92692">MKLSLVVPFLAALIGIANAESVGTIRGNEVRDPADGERTRSHEHHSKPRGDVRSSHDRHGSERVGTNDKPRDQQDEMIRTSTHVEDRNGDKPRSYDRFATPRGEARLAFDGHAVPIEGSDWDNQATAAVDKGRYFLFRPEHWKAVFGSLPATGEATIYEVEQQRNGEVVWQGSVMIWIWDSTRPDIGLPDGFEAGRRDPVSASGQWQTGDFILPVEPAPIDLGTNCDVFFDDFDALTSRPIPSEDSSGNALLEITNPTDASKKINLVDLLNDYIEGQNTIPVPKVLMGDEIKSLGASCEKISFVGHDERVLALGLEYSAPTGTTYSVCMAVNPCDHIYALSQSGVLKLVKPVPPAKLTLEADSIGFALNKGLSRKTLNKMWSGDSGTTAIDYRTVDGHLAMTATGTVEIEAGPKATVGLVCTASLLVDLDPANNGVLPFDEGVDFEFLLSAEATPVIELRTNDDTVALDLNGLLTSMIDLYVKVLPAGAHVELAASVDMSLNGLCLASPLLLLYCEIFNADGRLKGEARFFADNDGFGIRFDVEGHLTLIDMDDTILDFIEWPDLHARVDLMLSVEMTKYGKLEICMQESDKRVTCLDYCKSDSQCGPNEYCHWSGTCIEKHGDGYVICTDNNQCDNYCVAGMCNECPVTDSSEGCNSDQFCEGLTHTCQPKRGDGGACLSQNVCKDGHWCIGGFCQECREIDSTRDCPSGQFCSGPLYNCVDQRGDGGACLSQSVCKDGHWCVRGFCQECREIDSTTDCPSGQFCRGPDYNCENQRSDGGACLSSSACKNYCVAGFCQECSGQSHCGSGKFCTGWPSYNCNNKKSKGSWCGSDKECHSNNCGLTWTGVKCK</sequence>
<evidence type="ECO:0000256" key="1">
    <source>
        <dbReference type="SAM" id="MobiDB-lite"/>
    </source>
</evidence>
<keyword evidence="4" id="KW-1185">Reference proteome</keyword>
<proteinExistence type="predicted"/>
<evidence type="ECO:0000313" key="3">
    <source>
        <dbReference type="EMBL" id="CAJ1957652.1"/>
    </source>
</evidence>
<reference evidence="3" key="1">
    <citation type="submission" date="2023-08" db="EMBL/GenBank/DDBJ databases">
        <authorList>
            <person name="Audoor S."/>
            <person name="Bilcke G."/>
        </authorList>
    </citation>
    <scope>NUCLEOTIDE SEQUENCE</scope>
</reference>
<dbReference type="Proteomes" id="UP001295423">
    <property type="component" value="Unassembled WGS sequence"/>
</dbReference>
<feature type="signal peptide" evidence="2">
    <location>
        <begin position="1"/>
        <end position="19"/>
    </location>
</feature>
<organism evidence="3 4">
    <name type="scientific">Cylindrotheca closterium</name>
    <dbReference type="NCBI Taxonomy" id="2856"/>
    <lineage>
        <taxon>Eukaryota</taxon>
        <taxon>Sar</taxon>
        <taxon>Stramenopiles</taxon>
        <taxon>Ochrophyta</taxon>
        <taxon>Bacillariophyta</taxon>
        <taxon>Bacillariophyceae</taxon>
        <taxon>Bacillariophycidae</taxon>
        <taxon>Bacillariales</taxon>
        <taxon>Bacillariaceae</taxon>
        <taxon>Cylindrotheca</taxon>
    </lineage>
</organism>
<accession>A0AAD2FZE7</accession>